<proteinExistence type="inferred from homology"/>
<comment type="caution">
    <text evidence="4">The sequence shown here is derived from an EMBL/GenBank/DDBJ whole genome shotgun (WGS) entry which is preliminary data.</text>
</comment>
<dbReference type="AlphaFoldDB" id="A0AAV4Y859"/>
<evidence type="ECO:0000313" key="5">
    <source>
        <dbReference type="Proteomes" id="UP001054945"/>
    </source>
</evidence>
<dbReference type="SMART" id="SM00645">
    <property type="entry name" value="Pept_C1"/>
    <property type="match status" value="1"/>
</dbReference>
<gene>
    <name evidence="4" type="primary">CTSS</name>
    <name evidence="4" type="ORF">CEXT_525951</name>
</gene>
<feature type="domain" description="Cathepsin propeptide inhibitor" evidence="3">
    <location>
        <begin position="50"/>
        <end position="109"/>
    </location>
</feature>
<sequence length="292" mass="33638">MLSDLLIHDLSSYLYGPALRYRMKFLTFLAFVTTVACASVPYDSDLNEYWEHFKKLFNKAYNQYEEEARRIIWEQRVADIVRHNLGADLGIHSYTKGIHKYSDMSTKRNFEKTEWIKSSQRSLSSNGSVWLPPSNAIIPDNVDWREQGFVTEVKDQETAVLAGHSRLQVLWKANTKANRKISSLSEQNLMDCSVAEGNHGCDGGWMDQAFEYVKKNNGIDTERLPIQRRCKFMESFLLHNYFVYIPRPTGTTDSRCVHLVKAYGASVLILELKKERSFGSRAFNMVRSVHSG</sequence>
<dbReference type="Gene3D" id="1.10.287.2250">
    <property type="match status" value="1"/>
</dbReference>
<dbReference type="PANTHER" id="PTHR12411">
    <property type="entry name" value="CYSTEINE PROTEASE FAMILY C1-RELATED"/>
    <property type="match status" value="1"/>
</dbReference>
<reference evidence="4 5" key="1">
    <citation type="submission" date="2021-06" db="EMBL/GenBank/DDBJ databases">
        <title>Caerostris extrusa draft genome.</title>
        <authorList>
            <person name="Kono N."/>
            <person name="Arakawa K."/>
        </authorList>
    </citation>
    <scope>NUCLEOTIDE SEQUENCE [LARGE SCALE GENOMIC DNA]</scope>
</reference>
<evidence type="ECO:0000259" key="3">
    <source>
        <dbReference type="SMART" id="SM00848"/>
    </source>
</evidence>
<dbReference type="EMBL" id="BPLR01001604">
    <property type="protein sequence ID" value="GIZ03447.1"/>
    <property type="molecule type" value="Genomic_DNA"/>
</dbReference>
<dbReference type="Pfam" id="PF00112">
    <property type="entry name" value="Peptidase_C1"/>
    <property type="match status" value="1"/>
</dbReference>
<dbReference type="GO" id="GO:0006508">
    <property type="term" value="P:proteolysis"/>
    <property type="evidence" value="ECO:0007669"/>
    <property type="project" value="InterPro"/>
</dbReference>
<evidence type="ECO:0000256" key="1">
    <source>
        <dbReference type="ARBA" id="ARBA00008455"/>
    </source>
</evidence>
<dbReference type="Pfam" id="PF08246">
    <property type="entry name" value="Inhibitor_I29"/>
    <property type="match status" value="1"/>
</dbReference>
<dbReference type="SUPFAM" id="SSF54001">
    <property type="entry name" value="Cysteine proteinases"/>
    <property type="match status" value="1"/>
</dbReference>
<evidence type="ECO:0000313" key="4">
    <source>
        <dbReference type="EMBL" id="GIZ03447.1"/>
    </source>
</evidence>
<dbReference type="Gene3D" id="3.90.70.10">
    <property type="entry name" value="Cysteine proteinases"/>
    <property type="match status" value="1"/>
</dbReference>
<dbReference type="InterPro" id="IPR000668">
    <property type="entry name" value="Peptidase_C1A_C"/>
</dbReference>
<accession>A0AAV4Y859</accession>
<dbReference type="InterPro" id="IPR038765">
    <property type="entry name" value="Papain-like_cys_pep_sf"/>
</dbReference>
<keyword evidence="5" id="KW-1185">Reference proteome</keyword>
<dbReference type="InterPro" id="IPR013201">
    <property type="entry name" value="Prot_inhib_I29"/>
</dbReference>
<feature type="domain" description="Peptidase C1A papain C-terminal" evidence="2">
    <location>
        <begin position="138"/>
        <end position="290"/>
    </location>
</feature>
<dbReference type="Proteomes" id="UP001054945">
    <property type="component" value="Unassembled WGS sequence"/>
</dbReference>
<protein>
    <submittedName>
        <fullName evidence="4">Cathepsin S</fullName>
    </submittedName>
</protein>
<comment type="similarity">
    <text evidence="1">Belongs to the peptidase C1 family.</text>
</comment>
<dbReference type="InterPro" id="IPR013128">
    <property type="entry name" value="Peptidase_C1A"/>
</dbReference>
<name>A0AAV4Y859_CAEEX</name>
<dbReference type="SMART" id="SM00848">
    <property type="entry name" value="Inhibitor_I29"/>
    <property type="match status" value="1"/>
</dbReference>
<organism evidence="4 5">
    <name type="scientific">Caerostris extrusa</name>
    <name type="common">Bark spider</name>
    <name type="synonym">Caerostris bankana</name>
    <dbReference type="NCBI Taxonomy" id="172846"/>
    <lineage>
        <taxon>Eukaryota</taxon>
        <taxon>Metazoa</taxon>
        <taxon>Ecdysozoa</taxon>
        <taxon>Arthropoda</taxon>
        <taxon>Chelicerata</taxon>
        <taxon>Arachnida</taxon>
        <taxon>Araneae</taxon>
        <taxon>Araneomorphae</taxon>
        <taxon>Entelegynae</taxon>
        <taxon>Araneoidea</taxon>
        <taxon>Araneidae</taxon>
        <taxon>Caerostris</taxon>
    </lineage>
</organism>
<evidence type="ECO:0000259" key="2">
    <source>
        <dbReference type="SMART" id="SM00645"/>
    </source>
</evidence>
<dbReference type="GO" id="GO:0008234">
    <property type="term" value="F:cysteine-type peptidase activity"/>
    <property type="evidence" value="ECO:0007669"/>
    <property type="project" value="InterPro"/>
</dbReference>